<dbReference type="EMBL" id="DWYZ01000194">
    <property type="protein sequence ID" value="HJB29156.1"/>
    <property type="molecule type" value="Genomic_DNA"/>
</dbReference>
<evidence type="ECO:0000313" key="2">
    <source>
        <dbReference type="EMBL" id="HJB29156.1"/>
    </source>
</evidence>
<dbReference type="PANTHER" id="PTHR30231:SF41">
    <property type="entry name" value="DNA POLYMERASE III SUBUNIT EPSILON"/>
    <property type="match status" value="1"/>
</dbReference>
<dbReference type="AlphaFoldDB" id="A0A9D2LU48"/>
<proteinExistence type="predicted"/>
<gene>
    <name evidence="2" type="ORF">IAA06_10255</name>
</gene>
<name>A0A9D2LU48_9FIRM</name>
<dbReference type="Gene3D" id="3.30.420.10">
    <property type="entry name" value="Ribonuclease H-like superfamily/Ribonuclease H"/>
    <property type="match status" value="1"/>
</dbReference>
<dbReference type="InterPro" id="IPR013520">
    <property type="entry name" value="Ribonucl_H"/>
</dbReference>
<feature type="non-terminal residue" evidence="2">
    <location>
        <position position="280"/>
    </location>
</feature>
<keyword evidence="2" id="KW-0540">Nuclease</keyword>
<evidence type="ECO:0000259" key="1">
    <source>
        <dbReference type="SMART" id="SM00479"/>
    </source>
</evidence>
<dbReference type="GO" id="GO:0005829">
    <property type="term" value="C:cytosol"/>
    <property type="evidence" value="ECO:0007669"/>
    <property type="project" value="TreeGrafter"/>
</dbReference>
<dbReference type="InterPro" id="IPR036397">
    <property type="entry name" value="RNaseH_sf"/>
</dbReference>
<dbReference type="Pfam" id="PF00929">
    <property type="entry name" value="RNase_T"/>
    <property type="match status" value="1"/>
</dbReference>
<reference evidence="2" key="1">
    <citation type="journal article" date="2021" name="PeerJ">
        <title>Extensive microbial diversity within the chicken gut microbiome revealed by metagenomics and culture.</title>
        <authorList>
            <person name="Gilroy R."/>
            <person name="Ravi A."/>
            <person name="Getino M."/>
            <person name="Pursley I."/>
            <person name="Horton D.L."/>
            <person name="Alikhan N.F."/>
            <person name="Baker D."/>
            <person name="Gharbi K."/>
            <person name="Hall N."/>
            <person name="Watson M."/>
            <person name="Adriaenssens E.M."/>
            <person name="Foster-Nyarko E."/>
            <person name="Jarju S."/>
            <person name="Secka A."/>
            <person name="Antonio M."/>
            <person name="Oren A."/>
            <person name="Chaudhuri R.R."/>
            <person name="La Ragione R."/>
            <person name="Hildebrand F."/>
            <person name="Pallen M.J."/>
        </authorList>
    </citation>
    <scope>NUCLEOTIDE SEQUENCE</scope>
    <source>
        <strain evidence="2">ChiSjej1B19-5720</strain>
    </source>
</reference>
<dbReference type="InterPro" id="IPR012337">
    <property type="entry name" value="RNaseH-like_sf"/>
</dbReference>
<dbReference type="GO" id="GO:0003676">
    <property type="term" value="F:nucleic acid binding"/>
    <property type="evidence" value="ECO:0007669"/>
    <property type="project" value="InterPro"/>
</dbReference>
<dbReference type="Proteomes" id="UP000823842">
    <property type="component" value="Unassembled WGS sequence"/>
</dbReference>
<protein>
    <submittedName>
        <fullName evidence="2">3'-5' exonuclease</fullName>
    </submittedName>
</protein>
<keyword evidence="2" id="KW-0378">Hydrolase</keyword>
<keyword evidence="2" id="KW-0269">Exonuclease</keyword>
<dbReference type="GO" id="GO:0008408">
    <property type="term" value="F:3'-5' exonuclease activity"/>
    <property type="evidence" value="ECO:0007669"/>
    <property type="project" value="TreeGrafter"/>
</dbReference>
<dbReference type="SMART" id="SM00479">
    <property type="entry name" value="EXOIII"/>
    <property type="match status" value="1"/>
</dbReference>
<evidence type="ECO:0000313" key="3">
    <source>
        <dbReference type="Proteomes" id="UP000823842"/>
    </source>
</evidence>
<dbReference type="SUPFAM" id="SSF53098">
    <property type="entry name" value="Ribonuclease H-like"/>
    <property type="match status" value="1"/>
</dbReference>
<sequence>MNNRTNFYRDEIFRLLGQERYLLAFDVETTGLQPDAQIIQFAGVLYEMGKEKKFTLTERERMNIYIRPRTALPKRITELTGLTNTFLADYPYEEEAFPLIRAFLSQEGIYCGYNVAFDIGKIRALYERQGFLFHQRKYLDVLEMARDCIPKDKIEKYNLSSVSSYLNTTQGLDYHNAQDDISATARCFIRLLNMYIQAWREERGRKKEKLVLSYCYYWVNRYQKSMQRVIAVTTGGNLYYDAIKKQWGINKKESLKIEDVDLDFIQIQCLSKYKCQDMDE</sequence>
<comment type="caution">
    <text evidence="2">The sequence shown here is derived from an EMBL/GenBank/DDBJ whole genome shotgun (WGS) entry which is preliminary data.</text>
</comment>
<reference evidence="2" key="2">
    <citation type="submission" date="2021-04" db="EMBL/GenBank/DDBJ databases">
        <authorList>
            <person name="Gilroy R."/>
        </authorList>
    </citation>
    <scope>NUCLEOTIDE SEQUENCE</scope>
    <source>
        <strain evidence="2">ChiSjej1B19-5720</strain>
    </source>
</reference>
<dbReference type="GO" id="GO:0045004">
    <property type="term" value="P:DNA replication proofreading"/>
    <property type="evidence" value="ECO:0007669"/>
    <property type="project" value="TreeGrafter"/>
</dbReference>
<organism evidence="2 3">
    <name type="scientific">Candidatus Blautia faecavium</name>
    <dbReference type="NCBI Taxonomy" id="2838487"/>
    <lineage>
        <taxon>Bacteria</taxon>
        <taxon>Bacillati</taxon>
        <taxon>Bacillota</taxon>
        <taxon>Clostridia</taxon>
        <taxon>Lachnospirales</taxon>
        <taxon>Lachnospiraceae</taxon>
        <taxon>Blautia</taxon>
    </lineage>
</organism>
<dbReference type="PANTHER" id="PTHR30231">
    <property type="entry name" value="DNA POLYMERASE III SUBUNIT EPSILON"/>
    <property type="match status" value="1"/>
</dbReference>
<dbReference type="CDD" id="cd06127">
    <property type="entry name" value="DEDDh"/>
    <property type="match status" value="1"/>
</dbReference>
<accession>A0A9D2LU48</accession>
<feature type="domain" description="Exonuclease" evidence="1">
    <location>
        <begin position="21"/>
        <end position="197"/>
    </location>
</feature>